<sequence length="211" mass="24257">MKNHESLAAIWEREISKKIHKQKLEKIKKRDFKVLNTSLNPPPAGRKSNLERSIEISRENQILYEKLIYISERKNQMPVPNALISAQKCLNSKYKRQEEQRIIKENMHLVNKLTINNSELSLNKMIKDYEILSEYRDRISKKNFQDRIQKAVKSQGKSLNTSVTINSSKTPSQAGNLTPKINKSAKGPKSKEETELNLVSSSELTPIKEAA</sequence>
<evidence type="ECO:0000256" key="1">
    <source>
        <dbReference type="ARBA" id="ARBA00008315"/>
    </source>
</evidence>
<accession>A0A1R2B4D8</accession>
<dbReference type="InterPro" id="IPR038791">
    <property type="entry name" value="Cfap97/Hemingway"/>
</dbReference>
<evidence type="ECO:0000256" key="2">
    <source>
        <dbReference type="SAM" id="MobiDB-lite"/>
    </source>
</evidence>
<keyword evidence="4" id="KW-1185">Reference proteome</keyword>
<dbReference type="PANTHER" id="PTHR23035">
    <property type="entry name" value="CILIA- AND FLAGELLA-ASSOCIATED PROTEIN 97-RELATED"/>
    <property type="match status" value="1"/>
</dbReference>
<comment type="caution">
    <text evidence="3">The sequence shown here is derived from an EMBL/GenBank/DDBJ whole genome shotgun (WGS) entry which is preliminary data.</text>
</comment>
<name>A0A1R2B4D8_9CILI</name>
<protein>
    <submittedName>
        <fullName evidence="3">Uncharacterized protein</fullName>
    </submittedName>
</protein>
<organism evidence="3 4">
    <name type="scientific">Stentor coeruleus</name>
    <dbReference type="NCBI Taxonomy" id="5963"/>
    <lineage>
        <taxon>Eukaryota</taxon>
        <taxon>Sar</taxon>
        <taxon>Alveolata</taxon>
        <taxon>Ciliophora</taxon>
        <taxon>Postciliodesmatophora</taxon>
        <taxon>Heterotrichea</taxon>
        <taxon>Heterotrichida</taxon>
        <taxon>Stentoridae</taxon>
        <taxon>Stentor</taxon>
    </lineage>
</organism>
<feature type="compositionally biased region" description="Polar residues" evidence="2">
    <location>
        <begin position="155"/>
        <end position="181"/>
    </location>
</feature>
<dbReference type="EMBL" id="MPUH01000968">
    <property type="protein sequence ID" value="OMJ71663.1"/>
    <property type="molecule type" value="Genomic_DNA"/>
</dbReference>
<evidence type="ECO:0000313" key="3">
    <source>
        <dbReference type="EMBL" id="OMJ71663.1"/>
    </source>
</evidence>
<evidence type="ECO:0000313" key="4">
    <source>
        <dbReference type="Proteomes" id="UP000187209"/>
    </source>
</evidence>
<feature type="region of interest" description="Disordered" evidence="2">
    <location>
        <begin position="155"/>
        <end position="211"/>
    </location>
</feature>
<dbReference type="Proteomes" id="UP000187209">
    <property type="component" value="Unassembled WGS sequence"/>
</dbReference>
<comment type="similarity">
    <text evidence="1">Belongs to the CFAP97 family.</text>
</comment>
<dbReference type="AlphaFoldDB" id="A0A1R2B4D8"/>
<gene>
    <name evidence="3" type="ORF">SteCoe_30059</name>
</gene>
<reference evidence="3 4" key="1">
    <citation type="submission" date="2016-11" db="EMBL/GenBank/DDBJ databases">
        <title>The macronuclear genome of Stentor coeruleus: a giant cell with tiny introns.</title>
        <authorList>
            <person name="Slabodnick M."/>
            <person name="Ruby J.G."/>
            <person name="Reiff S.B."/>
            <person name="Swart E.C."/>
            <person name="Gosai S."/>
            <person name="Prabakaran S."/>
            <person name="Witkowska E."/>
            <person name="Larue G.E."/>
            <person name="Fisher S."/>
            <person name="Freeman R.M."/>
            <person name="Gunawardena J."/>
            <person name="Chu W."/>
            <person name="Stover N.A."/>
            <person name="Gregory B.D."/>
            <person name="Nowacki M."/>
            <person name="Derisi J."/>
            <person name="Roy S.W."/>
            <person name="Marshall W.F."/>
            <person name="Sood P."/>
        </authorList>
    </citation>
    <scope>NUCLEOTIDE SEQUENCE [LARGE SCALE GENOMIC DNA]</scope>
    <source>
        <strain evidence="3">WM001</strain>
    </source>
</reference>
<dbReference type="InterPro" id="IPR029488">
    <property type="entry name" value="Hmw/CFAP97"/>
</dbReference>
<dbReference type="PANTHER" id="PTHR23035:SF2">
    <property type="entry name" value="KIAA1430 HOMOLOGUE"/>
    <property type="match status" value="1"/>
</dbReference>
<dbReference type="Pfam" id="PF13879">
    <property type="entry name" value="Hmw_CFAP97"/>
    <property type="match status" value="1"/>
</dbReference>
<proteinExistence type="inferred from homology"/>